<organism evidence="1 2">
    <name type="scientific">Nocardiopsis rhodophaea</name>
    <dbReference type="NCBI Taxonomy" id="280238"/>
    <lineage>
        <taxon>Bacteria</taxon>
        <taxon>Bacillati</taxon>
        <taxon>Actinomycetota</taxon>
        <taxon>Actinomycetes</taxon>
        <taxon>Streptosporangiales</taxon>
        <taxon>Nocardiopsidaceae</taxon>
        <taxon>Nocardiopsis</taxon>
    </lineage>
</organism>
<proteinExistence type="predicted"/>
<dbReference type="Pfam" id="PF00702">
    <property type="entry name" value="Hydrolase"/>
    <property type="match status" value="1"/>
</dbReference>
<dbReference type="PANTHER" id="PTHR43481:SF4">
    <property type="entry name" value="GLYCEROL-1-PHOSPHATE PHOSPHOHYDROLASE 1-RELATED"/>
    <property type="match status" value="1"/>
</dbReference>
<dbReference type="PANTHER" id="PTHR43481">
    <property type="entry name" value="FRUCTOSE-1-PHOSPHATE PHOSPHATASE"/>
    <property type="match status" value="1"/>
</dbReference>
<protein>
    <submittedName>
        <fullName evidence="1">Uncharacterized protein</fullName>
    </submittedName>
</protein>
<dbReference type="InterPro" id="IPR023214">
    <property type="entry name" value="HAD_sf"/>
</dbReference>
<dbReference type="InterPro" id="IPR036412">
    <property type="entry name" value="HAD-like_sf"/>
</dbReference>
<dbReference type="InterPro" id="IPR006439">
    <property type="entry name" value="HAD-SF_hydro_IA"/>
</dbReference>
<dbReference type="SUPFAM" id="SSF56784">
    <property type="entry name" value="HAD-like"/>
    <property type="match status" value="1"/>
</dbReference>
<dbReference type="NCBIfam" id="TIGR01509">
    <property type="entry name" value="HAD-SF-IA-v3"/>
    <property type="match status" value="1"/>
</dbReference>
<dbReference type="RefSeq" id="WP_344159297.1">
    <property type="nucleotide sequence ID" value="NZ_BAAAPC010000001.1"/>
</dbReference>
<reference evidence="1 2" key="1">
    <citation type="journal article" date="2019" name="Int. J. Syst. Evol. Microbiol.">
        <title>The Global Catalogue of Microorganisms (GCM) 10K type strain sequencing project: providing services to taxonomists for standard genome sequencing and annotation.</title>
        <authorList>
            <consortium name="The Broad Institute Genomics Platform"/>
            <consortium name="The Broad Institute Genome Sequencing Center for Infectious Disease"/>
            <person name="Wu L."/>
            <person name="Ma J."/>
        </authorList>
    </citation>
    <scope>NUCLEOTIDE SEQUENCE [LARGE SCALE GENOMIC DNA]</scope>
    <source>
        <strain evidence="1 2">JCM 15313</strain>
    </source>
</reference>
<accession>A0ABN2S311</accession>
<dbReference type="InterPro" id="IPR051806">
    <property type="entry name" value="HAD-like_SPP"/>
</dbReference>
<sequence length="116" mass="11927">MWAVVTSGSRFVSATRLDAVGIPTPPALVTADDVALGKPNPEGYLSAAQALKAPPTKCVVADAVSGAQAALATGMRAIGVEGGGPRSDDGVEFLVRDLHRLRIDQAPDLRRLLVGP</sequence>
<evidence type="ECO:0000313" key="1">
    <source>
        <dbReference type="EMBL" id="GAA1979527.1"/>
    </source>
</evidence>
<evidence type="ECO:0000313" key="2">
    <source>
        <dbReference type="Proteomes" id="UP001501585"/>
    </source>
</evidence>
<dbReference type="EMBL" id="BAAAPC010000001">
    <property type="protein sequence ID" value="GAA1979527.1"/>
    <property type="molecule type" value="Genomic_DNA"/>
</dbReference>
<name>A0ABN2S311_9ACTN</name>
<comment type="caution">
    <text evidence="1">The sequence shown here is derived from an EMBL/GenBank/DDBJ whole genome shotgun (WGS) entry which is preliminary data.</text>
</comment>
<dbReference type="Gene3D" id="3.40.50.1000">
    <property type="entry name" value="HAD superfamily/HAD-like"/>
    <property type="match status" value="1"/>
</dbReference>
<dbReference type="Proteomes" id="UP001501585">
    <property type="component" value="Unassembled WGS sequence"/>
</dbReference>
<gene>
    <name evidence="1" type="ORF">GCM10009799_00830</name>
</gene>
<keyword evidence="2" id="KW-1185">Reference proteome</keyword>